<gene>
    <name evidence="2" type="ORF">LCGC14_2514150</name>
</gene>
<evidence type="ECO:0000259" key="1">
    <source>
        <dbReference type="Pfam" id="PF04233"/>
    </source>
</evidence>
<dbReference type="NCBIfam" id="TIGR01641">
    <property type="entry name" value="phageSPP1_gp7"/>
    <property type="match status" value="1"/>
</dbReference>
<dbReference type="Pfam" id="PF04233">
    <property type="entry name" value="Phage_Mu_F"/>
    <property type="match status" value="1"/>
</dbReference>
<feature type="domain" description="Phage head morphogenesis" evidence="1">
    <location>
        <begin position="165"/>
        <end position="255"/>
    </location>
</feature>
<name>A0A0F9AY74_9ZZZZ</name>
<organism evidence="2">
    <name type="scientific">marine sediment metagenome</name>
    <dbReference type="NCBI Taxonomy" id="412755"/>
    <lineage>
        <taxon>unclassified sequences</taxon>
        <taxon>metagenomes</taxon>
        <taxon>ecological metagenomes</taxon>
    </lineage>
</organism>
<protein>
    <recommendedName>
        <fullName evidence="1">Phage head morphogenesis domain-containing protein</fullName>
    </recommendedName>
</protein>
<comment type="caution">
    <text evidence="2">The sequence shown here is derived from an EMBL/GenBank/DDBJ whole genome shotgun (WGS) entry which is preliminary data.</text>
</comment>
<dbReference type="EMBL" id="LAZR01040398">
    <property type="protein sequence ID" value="KKL14589.1"/>
    <property type="molecule type" value="Genomic_DNA"/>
</dbReference>
<accession>A0A0F9AY74</accession>
<proteinExistence type="predicted"/>
<dbReference type="InterPro" id="IPR006528">
    <property type="entry name" value="Phage_head_morphogenesis_dom"/>
</dbReference>
<reference evidence="2" key="1">
    <citation type="journal article" date="2015" name="Nature">
        <title>Complex archaea that bridge the gap between prokaryotes and eukaryotes.</title>
        <authorList>
            <person name="Spang A."/>
            <person name="Saw J.H."/>
            <person name="Jorgensen S.L."/>
            <person name="Zaremba-Niedzwiedzka K."/>
            <person name="Martijn J."/>
            <person name="Lind A.E."/>
            <person name="van Eijk R."/>
            <person name="Schleper C."/>
            <person name="Guy L."/>
            <person name="Ettema T.J."/>
        </authorList>
    </citation>
    <scope>NUCLEOTIDE SEQUENCE</scope>
</reference>
<evidence type="ECO:0000313" key="2">
    <source>
        <dbReference type="EMBL" id="KKL14589.1"/>
    </source>
</evidence>
<sequence length="281" mass="32335">MSDLWTEKFKFQHRIQGMVNGIGEEIAEALEGALETVTGKIILLETKTKNTESLVRRRKYLNQQRVQIEAVLHDVYSGIGDEIKGKAIETAKATPELIDSMIKKTMPTEIKIRLGVPNLETKRVVAWFESSQVEGLYFNEWLKKLESNAAARIINETRQSRILSESLREAAKRLQKALDIGRKSAQGLAHNALHQAYIWAEREYLLQNAKNFKALRYVAELDRKTTPLCRTLDGQEFPIKEAPLPPLHWKCRSHLIPIFKNEKLEQYISRTDTRIARIDTE</sequence>
<feature type="non-terminal residue" evidence="2">
    <location>
        <position position="281"/>
    </location>
</feature>
<dbReference type="AlphaFoldDB" id="A0A0F9AY74"/>